<dbReference type="EMBL" id="JARAOO010000004">
    <property type="protein sequence ID" value="KAJ7971085.1"/>
    <property type="molecule type" value="Genomic_DNA"/>
</dbReference>
<dbReference type="GO" id="GO:0005852">
    <property type="term" value="C:eukaryotic translation initiation factor 3 complex"/>
    <property type="evidence" value="ECO:0007669"/>
    <property type="project" value="TreeGrafter"/>
</dbReference>
<dbReference type="GO" id="GO:0002183">
    <property type="term" value="P:cytoplasmic translational initiation"/>
    <property type="evidence" value="ECO:0007669"/>
    <property type="project" value="TreeGrafter"/>
</dbReference>
<dbReference type="KEGG" id="qsa:O6P43_009165"/>
<dbReference type="Proteomes" id="UP001163823">
    <property type="component" value="Chromosome 4"/>
</dbReference>
<accession>A0AAD7PXM8</accession>
<dbReference type="PANTHER" id="PTHR15350">
    <property type="entry name" value="COP9 SIGNALOSOME COMPLEX SUBUNIT 7/DENDRITIC CELL PROTEIN GA17"/>
    <property type="match status" value="1"/>
</dbReference>
<reference evidence="1" key="1">
    <citation type="journal article" date="2023" name="Science">
        <title>Elucidation of the pathway for biosynthesis of saponin adjuvants from the soapbark tree.</title>
        <authorList>
            <person name="Reed J."/>
            <person name="Orme A."/>
            <person name="El-Demerdash A."/>
            <person name="Owen C."/>
            <person name="Martin L.B.B."/>
            <person name="Misra R.C."/>
            <person name="Kikuchi S."/>
            <person name="Rejzek M."/>
            <person name="Martin A.C."/>
            <person name="Harkess A."/>
            <person name="Leebens-Mack J."/>
            <person name="Louveau T."/>
            <person name="Stephenson M.J."/>
            <person name="Osbourn A."/>
        </authorList>
    </citation>
    <scope>NUCLEOTIDE SEQUENCE</scope>
    <source>
        <strain evidence="1">S10</strain>
    </source>
</reference>
<comment type="caution">
    <text evidence="1">The sequence shown here is derived from an EMBL/GenBank/DDBJ whole genome shotgun (WGS) entry which is preliminary data.</text>
</comment>
<keyword evidence="1" id="KW-0648">Protein biosynthesis</keyword>
<sequence length="337" mass="38002">MLSVVPTSEEDPALASVRFASELAWADAGAEAAEPEVTRLCMEAEEFIAMGKWVELATLMVTSAELIFSKVSEKDVECIFTIICSLVMKTENADEVSEITKIIAAKIIQQPHEKPAVRLKMLFNLYNSLQNPYGRFFIYMKALSLAVNRKVAEYIIPSFKHIDGFLKEWDVGIEEQRELFLAISNILKENKSLAKNSFKRLCAIIEFVKSPDMYECDLLDMPAIRQLEKDSKDALVYQLLNIFLTQRLDSYLEFHAANSTLLNSYGLVHEECITKLRLMSLVDLGSDRSSQIPYALIRDTLLICFIVLNAFRANVANVISTIQANKITEDGFQGCKA</sequence>
<dbReference type="GO" id="GO:0003743">
    <property type="term" value="F:translation initiation factor activity"/>
    <property type="evidence" value="ECO:0007669"/>
    <property type="project" value="UniProtKB-KW"/>
</dbReference>
<evidence type="ECO:0000313" key="2">
    <source>
        <dbReference type="Proteomes" id="UP001163823"/>
    </source>
</evidence>
<protein>
    <submittedName>
        <fullName evidence="1">Eukaryotic translation initiation factor 3 subunit M</fullName>
    </submittedName>
</protein>
<name>A0AAD7PXM8_QUISA</name>
<keyword evidence="1" id="KW-0396">Initiation factor</keyword>
<keyword evidence="2" id="KW-1185">Reference proteome</keyword>
<proteinExistence type="predicted"/>
<dbReference type="PANTHER" id="PTHR15350:SF2">
    <property type="entry name" value="EUKARYOTIC TRANSLATION INITIATION FACTOR 3 SUBUNIT M"/>
    <property type="match status" value="1"/>
</dbReference>
<gene>
    <name evidence="1" type="ORF">O6P43_009165</name>
</gene>
<evidence type="ECO:0000313" key="1">
    <source>
        <dbReference type="EMBL" id="KAJ7971085.1"/>
    </source>
</evidence>
<dbReference type="AlphaFoldDB" id="A0AAD7PXM8"/>
<organism evidence="1 2">
    <name type="scientific">Quillaja saponaria</name>
    <name type="common">Soap bark tree</name>
    <dbReference type="NCBI Taxonomy" id="32244"/>
    <lineage>
        <taxon>Eukaryota</taxon>
        <taxon>Viridiplantae</taxon>
        <taxon>Streptophyta</taxon>
        <taxon>Embryophyta</taxon>
        <taxon>Tracheophyta</taxon>
        <taxon>Spermatophyta</taxon>
        <taxon>Magnoliopsida</taxon>
        <taxon>eudicotyledons</taxon>
        <taxon>Gunneridae</taxon>
        <taxon>Pentapetalae</taxon>
        <taxon>rosids</taxon>
        <taxon>fabids</taxon>
        <taxon>Fabales</taxon>
        <taxon>Quillajaceae</taxon>
        <taxon>Quillaja</taxon>
    </lineage>
</organism>
<dbReference type="InterPro" id="IPR045237">
    <property type="entry name" value="COPS7/eIF3m"/>
</dbReference>